<keyword evidence="1" id="KW-0472">Membrane</keyword>
<gene>
    <name evidence="2" type="ORF">NCTC13652_01776</name>
</gene>
<name>A0A3S4URK6_9ACTN</name>
<reference evidence="2 3" key="1">
    <citation type="submission" date="2018-12" db="EMBL/GenBank/DDBJ databases">
        <authorList>
            <consortium name="Pathogen Informatics"/>
        </authorList>
    </citation>
    <scope>NUCLEOTIDE SEQUENCE [LARGE SCALE GENOMIC DNA]</scope>
    <source>
        <strain evidence="2 3">NCTC13652</strain>
    </source>
</reference>
<keyword evidence="3" id="KW-1185">Reference proteome</keyword>
<accession>A0A3S4URK6</accession>
<dbReference type="Proteomes" id="UP000277858">
    <property type="component" value="Chromosome"/>
</dbReference>
<dbReference type="STRING" id="1122997.GCA_000425285_00144"/>
<evidence type="ECO:0000313" key="3">
    <source>
        <dbReference type="Proteomes" id="UP000277858"/>
    </source>
</evidence>
<dbReference type="OrthoDB" id="4871734at2"/>
<feature type="transmembrane region" description="Helical" evidence="1">
    <location>
        <begin position="62"/>
        <end position="84"/>
    </location>
</feature>
<dbReference type="AlphaFoldDB" id="A0A3S4URK6"/>
<keyword evidence="1" id="KW-0812">Transmembrane</keyword>
<dbReference type="EMBL" id="LR134473">
    <property type="protein sequence ID" value="VEI03569.1"/>
    <property type="molecule type" value="Genomic_DNA"/>
</dbReference>
<keyword evidence="1" id="KW-1133">Transmembrane helix</keyword>
<protein>
    <recommendedName>
        <fullName evidence="4">Phage holin family protein</fullName>
    </recommendedName>
</protein>
<evidence type="ECO:0000256" key="1">
    <source>
        <dbReference type="SAM" id="Phobius"/>
    </source>
</evidence>
<evidence type="ECO:0008006" key="4">
    <source>
        <dbReference type="Google" id="ProtNLM"/>
    </source>
</evidence>
<feature type="transmembrane region" description="Helical" evidence="1">
    <location>
        <begin position="96"/>
        <end position="119"/>
    </location>
</feature>
<feature type="transmembrane region" description="Helical" evidence="1">
    <location>
        <begin position="33"/>
        <end position="55"/>
    </location>
</feature>
<organism evidence="2 3">
    <name type="scientific">Acidipropionibacterium jensenii</name>
    <dbReference type="NCBI Taxonomy" id="1749"/>
    <lineage>
        <taxon>Bacteria</taxon>
        <taxon>Bacillati</taxon>
        <taxon>Actinomycetota</taxon>
        <taxon>Actinomycetes</taxon>
        <taxon>Propionibacteriales</taxon>
        <taxon>Propionibacteriaceae</taxon>
        <taxon>Acidipropionibacterium</taxon>
    </lineage>
</organism>
<evidence type="ECO:0000313" key="2">
    <source>
        <dbReference type="EMBL" id="VEI03569.1"/>
    </source>
</evidence>
<sequence>MIRFVIRAAIFLATAAIGLVVAALYLHDFRVTISGFLLAVIVFAVVQSVLAPFIFKMANRYASSLLGAAGLISTYVALLVASSVSHGLTIRGFSTWVFGTLIVWIVTMFGAWLLPLIFIKKKVAG</sequence>
<proteinExistence type="predicted"/>